<sequence length="94" mass="10100">MGRGRPRRAIQRNREEEISHGIASSSAGNAAQMEEEIGVIETTMNTPKGDPHTIAGNTGKEKSIVVEQWPELSKYSGKGTGSQQDSMKTNGTVT</sequence>
<name>A0AAN8YEF5_SOLBU</name>
<gene>
    <name evidence="2" type="ORF">RDI58_013740</name>
</gene>
<accession>A0AAN8YEF5</accession>
<dbReference type="EMBL" id="JBANQN010000005">
    <property type="protein sequence ID" value="KAK6789940.1"/>
    <property type="molecule type" value="Genomic_DNA"/>
</dbReference>
<feature type="region of interest" description="Disordered" evidence="1">
    <location>
        <begin position="1"/>
        <end position="31"/>
    </location>
</feature>
<evidence type="ECO:0000313" key="2">
    <source>
        <dbReference type="EMBL" id="KAK6789940.1"/>
    </source>
</evidence>
<evidence type="ECO:0000256" key="1">
    <source>
        <dbReference type="SAM" id="MobiDB-lite"/>
    </source>
</evidence>
<protein>
    <submittedName>
        <fullName evidence="2">Uncharacterized protein</fullName>
    </submittedName>
</protein>
<keyword evidence="3" id="KW-1185">Reference proteome</keyword>
<organism evidence="2 3">
    <name type="scientific">Solanum bulbocastanum</name>
    <name type="common">Wild potato</name>
    <dbReference type="NCBI Taxonomy" id="147425"/>
    <lineage>
        <taxon>Eukaryota</taxon>
        <taxon>Viridiplantae</taxon>
        <taxon>Streptophyta</taxon>
        <taxon>Embryophyta</taxon>
        <taxon>Tracheophyta</taxon>
        <taxon>Spermatophyta</taxon>
        <taxon>Magnoliopsida</taxon>
        <taxon>eudicotyledons</taxon>
        <taxon>Gunneridae</taxon>
        <taxon>Pentapetalae</taxon>
        <taxon>asterids</taxon>
        <taxon>lamiids</taxon>
        <taxon>Solanales</taxon>
        <taxon>Solanaceae</taxon>
        <taxon>Solanoideae</taxon>
        <taxon>Solaneae</taxon>
        <taxon>Solanum</taxon>
    </lineage>
</organism>
<proteinExistence type="predicted"/>
<feature type="compositionally biased region" description="Basic residues" evidence="1">
    <location>
        <begin position="1"/>
        <end position="11"/>
    </location>
</feature>
<evidence type="ECO:0000313" key="3">
    <source>
        <dbReference type="Proteomes" id="UP001371456"/>
    </source>
</evidence>
<comment type="caution">
    <text evidence="2">The sequence shown here is derived from an EMBL/GenBank/DDBJ whole genome shotgun (WGS) entry which is preliminary data.</text>
</comment>
<feature type="compositionally biased region" description="Polar residues" evidence="1">
    <location>
        <begin position="81"/>
        <end position="94"/>
    </location>
</feature>
<reference evidence="2 3" key="1">
    <citation type="submission" date="2024-02" db="EMBL/GenBank/DDBJ databases">
        <title>de novo genome assembly of Solanum bulbocastanum strain 11H21.</title>
        <authorList>
            <person name="Hosaka A.J."/>
        </authorList>
    </citation>
    <scope>NUCLEOTIDE SEQUENCE [LARGE SCALE GENOMIC DNA]</scope>
    <source>
        <tissue evidence="2">Young leaves</tissue>
    </source>
</reference>
<feature type="region of interest" description="Disordered" evidence="1">
    <location>
        <begin position="69"/>
        <end position="94"/>
    </location>
</feature>
<dbReference type="Proteomes" id="UP001371456">
    <property type="component" value="Unassembled WGS sequence"/>
</dbReference>
<dbReference type="AlphaFoldDB" id="A0AAN8YEF5"/>